<name>A0A7W7FRQ1_9PSEU</name>
<accession>A0A7W7FRQ1</accession>
<evidence type="ECO:0000256" key="2">
    <source>
        <dbReference type="ARBA" id="ARBA00022964"/>
    </source>
</evidence>
<dbReference type="Proteomes" id="UP000533598">
    <property type="component" value="Unassembled WGS sequence"/>
</dbReference>
<protein>
    <submittedName>
        <fullName evidence="6">Protocatechuate 3,4-dioxygenase beta subunit</fullName>
    </submittedName>
</protein>
<dbReference type="GO" id="GO:0008199">
    <property type="term" value="F:ferric iron binding"/>
    <property type="evidence" value="ECO:0007669"/>
    <property type="project" value="InterPro"/>
</dbReference>
<feature type="region of interest" description="Disordered" evidence="4">
    <location>
        <begin position="1"/>
        <end position="29"/>
    </location>
</feature>
<comment type="caution">
    <text evidence="6">The sequence shown here is derived from an EMBL/GenBank/DDBJ whole genome shotgun (WGS) entry which is preliminary data.</text>
</comment>
<reference evidence="6 7" key="1">
    <citation type="submission" date="2020-08" db="EMBL/GenBank/DDBJ databases">
        <title>Sequencing the genomes of 1000 actinobacteria strains.</title>
        <authorList>
            <person name="Klenk H.-P."/>
        </authorList>
    </citation>
    <scope>NUCLEOTIDE SEQUENCE [LARGE SCALE GENOMIC DNA]</scope>
    <source>
        <strain evidence="6 7">DSM 44230</strain>
    </source>
</reference>
<dbReference type="CDD" id="cd00421">
    <property type="entry name" value="intradiol_dioxygenase"/>
    <property type="match status" value="1"/>
</dbReference>
<evidence type="ECO:0000256" key="3">
    <source>
        <dbReference type="ARBA" id="ARBA00023002"/>
    </source>
</evidence>
<dbReference type="Gene3D" id="2.60.130.10">
    <property type="entry name" value="Aromatic compound dioxygenase"/>
    <property type="match status" value="1"/>
</dbReference>
<dbReference type="EMBL" id="JACHMH010000001">
    <property type="protein sequence ID" value="MBB4674603.1"/>
    <property type="molecule type" value="Genomic_DNA"/>
</dbReference>
<dbReference type="InterPro" id="IPR015889">
    <property type="entry name" value="Intradiol_dOase_core"/>
</dbReference>
<evidence type="ECO:0000256" key="4">
    <source>
        <dbReference type="SAM" id="MobiDB-lite"/>
    </source>
</evidence>
<evidence type="ECO:0000259" key="5">
    <source>
        <dbReference type="Pfam" id="PF00775"/>
    </source>
</evidence>
<keyword evidence="2 6" id="KW-0223">Dioxygenase</keyword>
<dbReference type="PANTHER" id="PTHR33711">
    <property type="entry name" value="DIOXYGENASE, PUTATIVE (AFU_ORTHOLOGUE AFUA_2G02910)-RELATED"/>
    <property type="match status" value="1"/>
</dbReference>
<dbReference type="AlphaFoldDB" id="A0A7W7FRQ1"/>
<evidence type="ECO:0000313" key="6">
    <source>
        <dbReference type="EMBL" id="MBB4674603.1"/>
    </source>
</evidence>
<dbReference type="InterPro" id="IPR050770">
    <property type="entry name" value="Intradiol_RC_Dioxygenase"/>
</dbReference>
<comment type="similarity">
    <text evidence="1">Belongs to the intradiol ring-cleavage dioxygenase family.</text>
</comment>
<keyword evidence="7" id="KW-1185">Reference proteome</keyword>
<proteinExistence type="inferred from homology"/>
<dbReference type="GO" id="GO:0016702">
    <property type="term" value="F:oxidoreductase activity, acting on single donors with incorporation of molecular oxygen, incorporation of two atoms of oxygen"/>
    <property type="evidence" value="ECO:0007669"/>
    <property type="project" value="InterPro"/>
</dbReference>
<sequence>MPVTPACSGHETPAAMEGPLFRPESPERTDLRTPSITGVFLSLRGVVYDPACKPIPGALLEFWQCDQHGDYDVSGFSLRGHQRTGADGGYRLETIIPRDYYGRWGRRAPHIHTQVQAPGGPILVTQLYFPDNTVAYGRDFAALNAQDALINRSCTILLNANGSSAYGGRFDFVVKRSVR</sequence>
<evidence type="ECO:0000256" key="1">
    <source>
        <dbReference type="ARBA" id="ARBA00007825"/>
    </source>
</evidence>
<feature type="domain" description="Intradiol ring-cleavage dioxygenases" evidence="5">
    <location>
        <begin position="17"/>
        <end position="174"/>
    </location>
</feature>
<dbReference type="Pfam" id="PF00775">
    <property type="entry name" value="Dioxygenase_C"/>
    <property type="match status" value="1"/>
</dbReference>
<organism evidence="6 7">
    <name type="scientific">Crossiella cryophila</name>
    <dbReference type="NCBI Taxonomy" id="43355"/>
    <lineage>
        <taxon>Bacteria</taxon>
        <taxon>Bacillati</taxon>
        <taxon>Actinomycetota</taxon>
        <taxon>Actinomycetes</taxon>
        <taxon>Pseudonocardiales</taxon>
        <taxon>Pseudonocardiaceae</taxon>
        <taxon>Crossiella</taxon>
    </lineage>
</organism>
<dbReference type="PANTHER" id="PTHR33711:SF11">
    <property type="entry name" value="DIOXYGENASE"/>
    <property type="match status" value="1"/>
</dbReference>
<gene>
    <name evidence="6" type="ORF">HNR67_000721</name>
</gene>
<dbReference type="InterPro" id="IPR000627">
    <property type="entry name" value="Intradiol_dOase_C"/>
</dbReference>
<keyword evidence="3" id="KW-0560">Oxidoreductase</keyword>
<dbReference type="SUPFAM" id="SSF49482">
    <property type="entry name" value="Aromatic compound dioxygenase"/>
    <property type="match status" value="1"/>
</dbReference>
<evidence type="ECO:0000313" key="7">
    <source>
        <dbReference type="Proteomes" id="UP000533598"/>
    </source>
</evidence>